<dbReference type="InParanoid" id="G7DTR0"/>
<proteinExistence type="predicted"/>
<organism evidence="2 3">
    <name type="scientific">Mixia osmundae (strain CBS 9802 / IAM 14324 / JCM 22182 / KY 12970)</name>
    <dbReference type="NCBI Taxonomy" id="764103"/>
    <lineage>
        <taxon>Eukaryota</taxon>
        <taxon>Fungi</taxon>
        <taxon>Dikarya</taxon>
        <taxon>Basidiomycota</taxon>
        <taxon>Pucciniomycotina</taxon>
        <taxon>Mixiomycetes</taxon>
        <taxon>Mixiales</taxon>
        <taxon>Mixiaceae</taxon>
        <taxon>Mixia</taxon>
    </lineage>
</organism>
<feature type="transmembrane region" description="Helical" evidence="1">
    <location>
        <begin position="56"/>
        <end position="80"/>
    </location>
</feature>
<comment type="caution">
    <text evidence="2">The sequence shown here is derived from an EMBL/GenBank/DDBJ whole genome shotgun (WGS) entry which is preliminary data.</text>
</comment>
<dbReference type="RefSeq" id="XP_014570255.1">
    <property type="nucleotide sequence ID" value="XM_014714769.1"/>
</dbReference>
<evidence type="ECO:0000256" key="1">
    <source>
        <dbReference type="SAM" id="Phobius"/>
    </source>
</evidence>
<evidence type="ECO:0000313" key="3">
    <source>
        <dbReference type="Proteomes" id="UP000009131"/>
    </source>
</evidence>
<keyword evidence="1" id="KW-0472">Membrane</keyword>
<gene>
    <name evidence="2" type="primary">Mo00616</name>
    <name evidence="2" type="ORF">E5Q_00616</name>
</gene>
<feature type="transmembrane region" description="Helical" evidence="1">
    <location>
        <begin position="351"/>
        <end position="375"/>
    </location>
</feature>
<dbReference type="AlphaFoldDB" id="G7DTR0"/>
<reference evidence="2 3" key="1">
    <citation type="journal article" date="2011" name="J. Gen. Appl. Microbiol.">
        <title>Draft genome sequencing of the enigmatic basidiomycete Mixia osmundae.</title>
        <authorList>
            <person name="Nishida H."/>
            <person name="Nagatsuka Y."/>
            <person name="Sugiyama J."/>
        </authorList>
    </citation>
    <scope>NUCLEOTIDE SEQUENCE [LARGE SCALE GENOMIC DNA]</scope>
    <source>
        <strain evidence="3">CBS 9802 / IAM 14324 / JCM 22182 / KY 12970</strain>
    </source>
</reference>
<name>G7DTR0_MIXOS</name>
<dbReference type="EMBL" id="BABT02000026">
    <property type="protein sequence ID" value="GAA93970.1"/>
    <property type="molecule type" value="Genomic_DNA"/>
</dbReference>
<protein>
    <submittedName>
        <fullName evidence="2">Uncharacterized protein</fullName>
    </submittedName>
</protein>
<dbReference type="HOGENOM" id="CLU_582749_0_0_1"/>
<dbReference type="eggNOG" id="ENOG502T99Z">
    <property type="taxonomic scope" value="Eukaryota"/>
</dbReference>
<sequence length="493" mass="54032">MADTSMRDLLTDGLPVYLSTQLPTVEPGQNPFEVYLTSFNELLYPPPTRGFTARTWALVALAGLQIVITIIYMSVVASAGKVHFLRRVKRPEGTHFIVHPLWGSFFEIAAGGMVIFAAIRYYNAYVLRGNLNGIVALHATTWIPLWLAYWTHVIANTQALALMSNKTIVRPHLLNWLAYGVPVAIFAPLITLSCMAEHRWQVSLSMQFAIRAQLEQGNTAYQANPQTAIANLLPILSDYKALLSYIKYNVVLVRAISAIFIFQLGLALIMNYANFSLLKHVSETLVYNRSGRSQNIALLTGDETIPNEKSQAGTQLGTQSMGPAQGATSTLRQGAAEYTAHIHRLAGLKSVIIVVLGVGGIVCTLGIAVAIITAIKPLDVLTTFWLDEFCGTAISWAYILLIIPAKIAQIVQHFMQIKEAKMMTQQQINSDDFEKGQLSGGTAVNSADSLGLKLEMPDQSSKSGDAKRLSDLWQPLADSDIKVDETVVTRVAE</sequence>
<dbReference type="OrthoDB" id="2523997at2759"/>
<feature type="transmembrane region" description="Helical" evidence="1">
    <location>
        <begin position="395"/>
        <end position="415"/>
    </location>
</feature>
<feature type="transmembrane region" description="Helical" evidence="1">
    <location>
        <begin position="101"/>
        <end position="122"/>
    </location>
</feature>
<dbReference type="Proteomes" id="UP000009131">
    <property type="component" value="Unassembled WGS sequence"/>
</dbReference>
<reference evidence="2 3" key="2">
    <citation type="journal article" date="2012" name="Open Biol.">
        <title>Characteristics of nucleosomes and linker DNA regions on the genome of the basidiomycete Mixia osmundae revealed by mono- and dinucleosome mapping.</title>
        <authorList>
            <person name="Nishida H."/>
            <person name="Kondo S."/>
            <person name="Matsumoto T."/>
            <person name="Suzuki Y."/>
            <person name="Yoshikawa H."/>
            <person name="Taylor T.D."/>
            <person name="Sugiyama J."/>
        </authorList>
    </citation>
    <scope>NUCLEOTIDE SEQUENCE [LARGE SCALE GENOMIC DNA]</scope>
    <source>
        <strain evidence="3">CBS 9802 / IAM 14324 / JCM 22182 / KY 12970</strain>
    </source>
</reference>
<feature type="transmembrane region" description="Helical" evidence="1">
    <location>
        <begin position="251"/>
        <end position="273"/>
    </location>
</feature>
<keyword evidence="1" id="KW-1133">Transmembrane helix</keyword>
<evidence type="ECO:0000313" key="2">
    <source>
        <dbReference type="EMBL" id="GAA93970.1"/>
    </source>
</evidence>
<feature type="transmembrane region" description="Helical" evidence="1">
    <location>
        <begin position="134"/>
        <end position="155"/>
    </location>
</feature>
<keyword evidence="1" id="KW-0812">Transmembrane</keyword>
<accession>G7DTR0</accession>
<feature type="transmembrane region" description="Helical" evidence="1">
    <location>
        <begin position="176"/>
        <end position="196"/>
    </location>
</feature>
<keyword evidence="3" id="KW-1185">Reference proteome</keyword>